<name>A0ACB8AVK9_9AGAM</name>
<keyword evidence="2" id="KW-1185">Reference proteome</keyword>
<comment type="caution">
    <text evidence="1">The sequence shown here is derived from an EMBL/GenBank/DDBJ whole genome shotgun (WGS) entry which is preliminary data.</text>
</comment>
<proteinExistence type="predicted"/>
<evidence type="ECO:0000313" key="2">
    <source>
        <dbReference type="Proteomes" id="UP000790709"/>
    </source>
</evidence>
<protein>
    <submittedName>
        <fullName evidence="1">Uncharacterized protein</fullName>
    </submittedName>
</protein>
<reference evidence="1" key="1">
    <citation type="journal article" date="2021" name="New Phytol.">
        <title>Evolutionary innovations through gain and loss of genes in the ectomycorrhizal Boletales.</title>
        <authorList>
            <person name="Wu G."/>
            <person name="Miyauchi S."/>
            <person name="Morin E."/>
            <person name="Kuo A."/>
            <person name="Drula E."/>
            <person name="Varga T."/>
            <person name="Kohler A."/>
            <person name="Feng B."/>
            <person name="Cao Y."/>
            <person name="Lipzen A."/>
            <person name="Daum C."/>
            <person name="Hundley H."/>
            <person name="Pangilinan J."/>
            <person name="Johnson J."/>
            <person name="Barry K."/>
            <person name="LaButti K."/>
            <person name="Ng V."/>
            <person name="Ahrendt S."/>
            <person name="Min B."/>
            <person name="Choi I.G."/>
            <person name="Park H."/>
            <person name="Plett J.M."/>
            <person name="Magnuson J."/>
            <person name="Spatafora J.W."/>
            <person name="Nagy L.G."/>
            <person name="Henrissat B."/>
            <person name="Grigoriev I.V."/>
            <person name="Yang Z.L."/>
            <person name="Xu J."/>
            <person name="Martin F.M."/>
        </authorList>
    </citation>
    <scope>NUCLEOTIDE SEQUENCE</scope>
    <source>
        <strain evidence="1">KUC20120723A-06</strain>
    </source>
</reference>
<gene>
    <name evidence="1" type="ORF">BV22DRAFT_1042353</name>
</gene>
<sequence length="478" mass="51547">MWLFFVQLFHSFIRLFKAKHGPSGLPPPAVNRDPARSSSTTRLNGVGALGPAHVNTLPSPSLPRNGRGKKSKNKPKPAAKQKATKDDTSRPAPPRNDTELGHDTAPPEVLATQRGKAEQTSAMIPFCLPEIPEFPSLAPARSPSPPPPPNPPPFKCYLPPLLAGGEYPGPVHEPPLDCRSRGRWFAGPFKNTQLSEFPSSDRLPSPWSPPDDPAPVKIWTSSPNGKQGPLCKYPDFDFALGSAHDTSFSPFSSPGSSYFVPYFDDASTISSASDMLNFSVYVDGPDCEVGESYLDDDSFFQQHGAFGVRMPTTIYDPAVRDVFTRGQLDLRTVRKDRPEALFSEWCHTSAYLGSPNGMLTPPEDCDSPSPLSSKERGKAHLRTISSPTALRDFRDGKGLSDPCALSTRDVFAALPGSSSASSITSGASRCPLSTAERRNSDALEDIITLLDQAVGQAVLAIRDDHDEGHMVVVGAEAV</sequence>
<dbReference type="EMBL" id="MU267069">
    <property type="protein sequence ID" value="KAH7917426.1"/>
    <property type="molecule type" value="Genomic_DNA"/>
</dbReference>
<organism evidence="1 2">
    <name type="scientific">Leucogyrophana mollusca</name>
    <dbReference type="NCBI Taxonomy" id="85980"/>
    <lineage>
        <taxon>Eukaryota</taxon>
        <taxon>Fungi</taxon>
        <taxon>Dikarya</taxon>
        <taxon>Basidiomycota</taxon>
        <taxon>Agaricomycotina</taxon>
        <taxon>Agaricomycetes</taxon>
        <taxon>Agaricomycetidae</taxon>
        <taxon>Boletales</taxon>
        <taxon>Boletales incertae sedis</taxon>
        <taxon>Leucogyrophana</taxon>
    </lineage>
</organism>
<evidence type="ECO:0000313" key="1">
    <source>
        <dbReference type="EMBL" id="KAH7917426.1"/>
    </source>
</evidence>
<accession>A0ACB8AVK9</accession>
<dbReference type="Proteomes" id="UP000790709">
    <property type="component" value="Unassembled WGS sequence"/>
</dbReference>